<protein>
    <recommendedName>
        <fullName evidence="1">DUF7746 domain-containing protein</fullName>
    </recommendedName>
</protein>
<evidence type="ECO:0000313" key="2">
    <source>
        <dbReference type="EMBL" id="KAG5611881.1"/>
    </source>
</evidence>
<reference evidence="2 3" key="1">
    <citation type="submission" date="2020-09" db="EMBL/GenBank/DDBJ databases">
        <title>De no assembly of potato wild relative species, Solanum commersonii.</title>
        <authorList>
            <person name="Cho K."/>
        </authorList>
    </citation>
    <scope>NUCLEOTIDE SEQUENCE [LARGE SCALE GENOMIC DNA]</scope>
    <source>
        <strain evidence="2">LZ3.2</strain>
        <tissue evidence="2">Leaf</tissue>
    </source>
</reference>
<accession>A0A9J5ZG30</accession>
<dbReference type="AlphaFoldDB" id="A0A9J5ZG30"/>
<organism evidence="2 3">
    <name type="scientific">Solanum commersonii</name>
    <name type="common">Commerson's wild potato</name>
    <name type="synonym">Commerson's nightshade</name>
    <dbReference type="NCBI Taxonomy" id="4109"/>
    <lineage>
        <taxon>Eukaryota</taxon>
        <taxon>Viridiplantae</taxon>
        <taxon>Streptophyta</taxon>
        <taxon>Embryophyta</taxon>
        <taxon>Tracheophyta</taxon>
        <taxon>Spermatophyta</taxon>
        <taxon>Magnoliopsida</taxon>
        <taxon>eudicotyledons</taxon>
        <taxon>Gunneridae</taxon>
        <taxon>Pentapetalae</taxon>
        <taxon>asterids</taxon>
        <taxon>lamiids</taxon>
        <taxon>Solanales</taxon>
        <taxon>Solanaceae</taxon>
        <taxon>Solanoideae</taxon>
        <taxon>Solaneae</taxon>
        <taxon>Solanum</taxon>
    </lineage>
</organism>
<dbReference type="OrthoDB" id="1735266at2759"/>
<dbReference type="PANTHER" id="PTHR33054">
    <property type="entry name" value="CCHC-TYPE DOMAIN-CONTAINING PROTEIN"/>
    <property type="match status" value="1"/>
</dbReference>
<dbReference type="EMBL" id="JACXVP010000004">
    <property type="protein sequence ID" value="KAG5611881.1"/>
    <property type="molecule type" value="Genomic_DNA"/>
</dbReference>
<proteinExistence type="predicted"/>
<dbReference type="PANTHER" id="PTHR33054:SF12">
    <property type="entry name" value="ZINC KNUCKLE FAMILY PROTEIN"/>
    <property type="match status" value="1"/>
</dbReference>
<comment type="caution">
    <text evidence="2">The sequence shown here is derived from an EMBL/GenBank/DDBJ whole genome shotgun (WGS) entry which is preliminary data.</text>
</comment>
<name>A0A9J5ZG30_SOLCO</name>
<gene>
    <name evidence="2" type="ORF">H5410_023162</name>
</gene>
<evidence type="ECO:0000313" key="3">
    <source>
        <dbReference type="Proteomes" id="UP000824120"/>
    </source>
</evidence>
<dbReference type="Pfam" id="PF24925">
    <property type="entry name" value="DUF7746"/>
    <property type="match status" value="1"/>
</dbReference>
<evidence type="ECO:0000259" key="1">
    <source>
        <dbReference type="Pfam" id="PF24925"/>
    </source>
</evidence>
<keyword evidence="3" id="KW-1185">Reference proteome</keyword>
<dbReference type="InterPro" id="IPR056648">
    <property type="entry name" value="DUF7746"/>
</dbReference>
<dbReference type="Proteomes" id="UP000824120">
    <property type="component" value="Chromosome 4"/>
</dbReference>
<sequence>MVHRMLMYATICKSVNNIDVTISQDDYRGFYPQLRGWWDNYMPSDCTKKEDACIRFILTILEHFSGRFTNQYETIRSLLNGLKCRHLGEFRWYKDTYLSRSWNFPKMSKKDSRNPQGIIPYSEFTYGKLIGLVMQEGIFVNELKLSDKLRWISLEKSLN</sequence>
<feature type="domain" description="DUF7746" evidence="1">
    <location>
        <begin position="1"/>
        <end position="46"/>
    </location>
</feature>